<organism evidence="5">
    <name type="scientific">Herbiconiux sp. A18JL235</name>
    <dbReference type="NCBI Taxonomy" id="3152363"/>
    <lineage>
        <taxon>Bacteria</taxon>
        <taxon>Bacillati</taxon>
        <taxon>Actinomycetota</taxon>
        <taxon>Actinomycetes</taxon>
        <taxon>Micrococcales</taxon>
        <taxon>Microbacteriaceae</taxon>
        <taxon>Herbiconiux</taxon>
    </lineage>
</organism>
<evidence type="ECO:0000256" key="2">
    <source>
        <dbReference type="ARBA" id="ARBA00022801"/>
    </source>
</evidence>
<evidence type="ECO:0000259" key="4">
    <source>
        <dbReference type="Pfam" id="PF07859"/>
    </source>
</evidence>
<dbReference type="Gene3D" id="3.40.50.1820">
    <property type="entry name" value="alpha/beta hydrolase"/>
    <property type="match status" value="1"/>
</dbReference>
<name>A0AB39BG38_9MICO</name>
<feature type="active site" evidence="3">
    <location>
        <position position="174"/>
    </location>
</feature>
<evidence type="ECO:0000313" key="5">
    <source>
        <dbReference type="EMBL" id="XDI05090.1"/>
    </source>
</evidence>
<evidence type="ECO:0000256" key="1">
    <source>
        <dbReference type="ARBA" id="ARBA00010515"/>
    </source>
</evidence>
<dbReference type="Pfam" id="PF07859">
    <property type="entry name" value="Abhydrolase_3"/>
    <property type="match status" value="1"/>
</dbReference>
<dbReference type="InterPro" id="IPR029058">
    <property type="entry name" value="AB_hydrolase_fold"/>
</dbReference>
<dbReference type="EMBL" id="CP162511">
    <property type="protein sequence ID" value="XDI05090.1"/>
    <property type="molecule type" value="Genomic_DNA"/>
</dbReference>
<protein>
    <submittedName>
        <fullName evidence="5">Alpha/beta hydrolase</fullName>
    </submittedName>
</protein>
<dbReference type="PROSITE" id="PS01174">
    <property type="entry name" value="LIPASE_GDXG_SER"/>
    <property type="match status" value="1"/>
</dbReference>
<dbReference type="InterPro" id="IPR033140">
    <property type="entry name" value="Lipase_GDXG_put_SER_AS"/>
</dbReference>
<dbReference type="PANTHER" id="PTHR48081:SF8">
    <property type="entry name" value="ALPHA_BETA HYDROLASE FOLD-3 DOMAIN-CONTAINING PROTEIN-RELATED"/>
    <property type="match status" value="1"/>
</dbReference>
<sequence length="329" mass="34554">MADHEAAPRSPDADPKAAGLDPVLAQLLPQLNAAAPPVGDGTDAAELRRGFGELIALLQGPDAPAPFDGEVTDGEVAGSEGHVRVPVRTWVPRGAGADVGTVVFVHGGGWVLGDLDSAAPTARFLAERMRVRVVAVDYRLAPEHPFPAAYDDALAVLRAERERSDGWLAVAGDSAGGNLAAALALAARELGLRLDAQLLFYPGLDPAMSSESHQRYGDGYLLTRQAMRYYWESYAGTADPGDPRFAPQAARSLAGVAPAVVTTAGIDPLRDEGDAYAARLVAEGVETVVLPQPTLIHGWIDQTVRVPAARRALERAVDALQLLREGSAA</sequence>
<dbReference type="InterPro" id="IPR013094">
    <property type="entry name" value="AB_hydrolase_3"/>
</dbReference>
<dbReference type="RefSeq" id="WP_368497473.1">
    <property type="nucleotide sequence ID" value="NZ_CP162511.1"/>
</dbReference>
<dbReference type="SUPFAM" id="SSF53474">
    <property type="entry name" value="alpha/beta-Hydrolases"/>
    <property type="match status" value="1"/>
</dbReference>
<dbReference type="InterPro" id="IPR002168">
    <property type="entry name" value="Lipase_GDXG_HIS_AS"/>
</dbReference>
<evidence type="ECO:0000256" key="3">
    <source>
        <dbReference type="PROSITE-ProRule" id="PRU10038"/>
    </source>
</evidence>
<reference evidence="5" key="1">
    <citation type="submission" date="2024-05" db="EMBL/GenBank/DDBJ databases">
        <title>Herbiconiux sp. A18JL235.</title>
        <authorList>
            <person name="Zhang G."/>
        </authorList>
    </citation>
    <scope>NUCLEOTIDE SEQUENCE</scope>
    <source>
        <strain evidence="5">A18JL235</strain>
    </source>
</reference>
<proteinExistence type="inferred from homology"/>
<keyword evidence="2 5" id="KW-0378">Hydrolase</keyword>
<dbReference type="GO" id="GO:0016787">
    <property type="term" value="F:hydrolase activity"/>
    <property type="evidence" value="ECO:0007669"/>
    <property type="project" value="UniProtKB-KW"/>
</dbReference>
<dbReference type="InterPro" id="IPR050300">
    <property type="entry name" value="GDXG_lipolytic_enzyme"/>
</dbReference>
<dbReference type="PROSITE" id="PS01173">
    <property type="entry name" value="LIPASE_GDXG_HIS"/>
    <property type="match status" value="1"/>
</dbReference>
<accession>A0AB39BG38</accession>
<dbReference type="AlphaFoldDB" id="A0AB39BG38"/>
<dbReference type="PANTHER" id="PTHR48081">
    <property type="entry name" value="AB HYDROLASE SUPERFAMILY PROTEIN C4A8.06C"/>
    <property type="match status" value="1"/>
</dbReference>
<feature type="domain" description="Alpha/beta hydrolase fold-3" evidence="4">
    <location>
        <begin position="102"/>
        <end position="300"/>
    </location>
</feature>
<gene>
    <name evidence="5" type="ORF">ABFY20_17450</name>
</gene>
<comment type="similarity">
    <text evidence="1">Belongs to the 'GDXG' lipolytic enzyme family.</text>
</comment>